<evidence type="ECO:0000256" key="2">
    <source>
        <dbReference type="ARBA" id="ARBA00006679"/>
    </source>
</evidence>
<dbReference type="AlphaFoldDB" id="A0A317CM76"/>
<feature type="transmembrane region" description="Helical" evidence="7">
    <location>
        <begin position="87"/>
        <end position="109"/>
    </location>
</feature>
<evidence type="ECO:0000256" key="1">
    <source>
        <dbReference type="ARBA" id="ARBA00004651"/>
    </source>
</evidence>
<dbReference type="EMBL" id="QGKL01000020">
    <property type="protein sequence ID" value="PWQ97410.1"/>
    <property type="molecule type" value="Genomic_DNA"/>
</dbReference>
<gene>
    <name evidence="8" type="ORF">DKT75_06795</name>
</gene>
<dbReference type="PANTHER" id="PTHR33452">
    <property type="entry name" value="OXIDOREDUCTASE CATD-RELATED"/>
    <property type="match status" value="1"/>
</dbReference>
<proteinExistence type="inferred from homology"/>
<evidence type="ECO:0000256" key="5">
    <source>
        <dbReference type="ARBA" id="ARBA00022989"/>
    </source>
</evidence>
<comment type="subcellular location">
    <subcellularLocation>
        <location evidence="1">Cell membrane</location>
        <topology evidence="1">Multi-pass membrane protein</topology>
    </subcellularLocation>
</comment>
<keyword evidence="3" id="KW-1003">Cell membrane</keyword>
<dbReference type="Proteomes" id="UP000245506">
    <property type="component" value="Unassembled WGS sequence"/>
</dbReference>
<dbReference type="GO" id="GO:0005886">
    <property type="term" value="C:plasma membrane"/>
    <property type="evidence" value="ECO:0007669"/>
    <property type="project" value="UniProtKB-SubCell"/>
</dbReference>
<evidence type="ECO:0000256" key="7">
    <source>
        <dbReference type="SAM" id="Phobius"/>
    </source>
</evidence>
<keyword evidence="4 7" id="KW-0812">Transmembrane</keyword>
<keyword evidence="5 7" id="KW-1133">Transmembrane helix</keyword>
<dbReference type="InterPro" id="IPR032808">
    <property type="entry name" value="DoxX"/>
</dbReference>
<keyword evidence="6 7" id="KW-0472">Membrane</keyword>
<evidence type="ECO:0000256" key="4">
    <source>
        <dbReference type="ARBA" id="ARBA00022692"/>
    </source>
</evidence>
<comment type="caution">
    <text evidence="8">The sequence shown here is derived from an EMBL/GenBank/DDBJ whole genome shotgun (WGS) entry which is preliminary data.</text>
</comment>
<evidence type="ECO:0000313" key="9">
    <source>
        <dbReference type="Proteomes" id="UP000245506"/>
    </source>
</evidence>
<organism evidence="8 9">
    <name type="scientific">Leucothrix arctica</name>
    <dbReference type="NCBI Taxonomy" id="1481894"/>
    <lineage>
        <taxon>Bacteria</taxon>
        <taxon>Pseudomonadati</taxon>
        <taxon>Pseudomonadota</taxon>
        <taxon>Gammaproteobacteria</taxon>
        <taxon>Thiotrichales</taxon>
        <taxon>Thiotrichaceae</taxon>
        <taxon>Leucothrix</taxon>
    </lineage>
</organism>
<comment type="similarity">
    <text evidence="2">Belongs to the DoxX family.</text>
</comment>
<accession>A0A317CM76</accession>
<protein>
    <submittedName>
        <fullName evidence="8">DoxX family protein</fullName>
    </submittedName>
</protein>
<name>A0A317CM76_9GAMM</name>
<sequence>MESNFMTKFLLGFFSFGWLRGLDFLPPLLLRLFLAPLLWVSGVQKIGLFKAPDVDVLNPLTWVDMSAYNSTVSAFQSASFPVPLPELMAWIVPGVEIIGAVFLLVGFAVRWISIPLLLLVGGSLVMSLVNAGLIPTLEGFVANHGYSNPDFASVTQMFTYLIMFLTLFFMGAGRFFSIDWLLHRKLQRRITRVKSQRSVVSNDPFAVNATT</sequence>
<dbReference type="InterPro" id="IPR051907">
    <property type="entry name" value="DoxX-like_oxidoreductase"/>
</dbReference>
<keyword evidence="9" id="KW-1185">Reference proteome</keyword>
<feature type="transmembrane region" description="Helical" evidence="7">
    <location>
        <begin position="116"/>
        <end position="137"/>
    </location>
</feature>
<evidence type="ECO:0000256" key="6">
    <source>
        <dbReference type="ARBA" id="ARBA00023136"/>
    </source>
</evidence>
<reference evidence="8 9" key="1">
    <citation type="submission" date="2018-05" db="EMBL/GenBank/DDBJ databases">
        <title>Leucothrix arctica sp. nov., isolated from Arctic seawater.</title>
        <authorList>
            <person name="Choi A."/>
            <person name="Baek K."/>
        </authorList>
    </citation>
    <scope>NUCLEOTIDE SEQUENCE [LARGE SCALE GENOMIC DNA]</scope>
    <source>
        <strain evidence="8 9">IMCC9719</strain>
    </source>
</reference>
<evidence type="ECO:0000256" key="3">
    <source>
        <dbReference type="ARBA" id="ARBA00022475"/>
    </source>
</evidence>
<evidence type="ECO:0000313" key="8">
    <source>
        <dbReference type="EMBL" id="PWQ97410.1"/>
    </source>
</evidence>
<dbReference type="PANTHER" id="PTHR33452:SF19">
    <property type="entry name" value="DOXX FAMILY PROTEIN"/>
    <property type="match status" value="1"/>
</dbReference>
<feature type="transmembrane region" description="Helical" evidence="7">
    <location>
        <begin position="157"/>
        <end position="182"/>
    </location>
</feature>
<dbReference type="Pfam" id="PF07681">
    <property type="entry name" value="DoxX"/>
    <property type="match status" value="1"/>
</dbReference>